<organism evidence="3 4">
    <name type="scientific">Tanacetum coccineum</name>
    <dbReference type="NCBI Taxonomy" id="301880"/>
    <lineage>
        <taxon>Eukaryota</taxon>
        <taxon>Viridiplantae</taxon>
        <taxon>Streptophyta</taxon>
        <taxon>Embryophyta</taxon>
        <taxon>Tracheophyta</taxon>
        <taxon>Spermatophyta</taxon>
        <taxon>Magnoliopsida</taxon>
        <taxon>eudicotyledons</taxon>
        <taxon>Gunneridae</taxon>
        <taxon>Pentapetalae</taxon>
        <taxon>asterids</taxon>
        <taxon>campanulids</taxon>
        <taxon>Asterales</taxon>
        <taxon>Asteraceae</taxon>
        <taxon>Asteroideae</taxon>
        <taxon>Anthemideae</taxon>
        <taxon>Anthemidinae</taxon>
        <taxon>Tanacetum</taxon>
    </lineage>
</organism>
<feature type="region of interest" description="Disordered" evidence="2">
    <location>
        <begin position="60"/>
        <end position="79"/>
    </location>
</feature>
<name>A0ABQ4XA31_9ASTR</name>
<keyword evidence="4" id="KW-1185">Reference proteome</keyword>
<dbReference type="InterPro" id="IPR021109">
    <property type="entry name" value="Peptidase_aspartic_dom_sf"/>
</dbReference>
<feature type="compositionally biased region" description="Low complexity" evidence="2">
    <location>
        <begin position="7"/>
        <end position="21"/>
    </location>
</feature>
<dbReference type="PANTHER" id="PTHR33067:SF9">
    <property type="entry name" value="RNA-DIRECTED DNA POLYMERASE"/>
    <property type="match status" value="1"/>
</dbReference>
<accession>A0ABQ4XA31</accession>
<dbReference type="Proteomes" id="UP001151760">
    <property type="component" value="Unassembled WGS sequence"/>
</dbReference>
<protein>
    <submittedName>
        <fullName evidence="3">Zinc finger, CCHC-type containing protein</fullName>
    </submittedName>
</protein>
<comment type="caution">
    <text evidence="3">The sequence shown here is derived from an EMBL/GenBank/DDBJ whole genome shotgun (WGS) entry which is preliminary data.</text>
</comment>
<evidence type="ECO:0000256" key="2">
    <source>
        <dbReference type="SAM" id="MobiDB-lite"/>
    </source>
</evidence>
<evidence type="ECO:0000313" key="4">
    <source>
        <dbReference type="Proteomes" id="UP001151760"/>
    </source>
</evidence>
<dbReference type="EMBL" id="BQNB010009333">
    <property type="protein sequence ID" value="GJS62046.1"/>
    <property type="molecule type" value="Genomic_DNA"/>
</dbReference>
<dbReference type="Gene3D" id="2.40.70.10">
    <property type="entry name" value="Acid Proteases"/>
    <property type="match status" value="1"/>
</dbReference>
<sequence length="429" mass="48329">MQGDQCNGVEEINEVENGAGNKSIKTSESEEVEEAPGSQPVSYYLKHKINEKLINGLVNNNRFNNSRSRTQAGKKKGKEYKVLPGGPAYDAILKKKITKKEDIGGNFEIPCNIGNLKHVNALVDQGSDVNVMPYSTYMKLTDKRPTETDIRLSLASHLYIYPLGITYDVLVEITEHVYPIDFVILDIRENENRPFILGTPFLTTAKASIKFDTGTITLRSGKHKVSFHRIPDSSNVTDKRVKNNIEPIAPTMTVNRVVLEWEEKIKLNLEREMQFNQWRSKNFKGMHPTLIATKEGMDDVGEVTGGGLILYQAYGNLYAMTGLESVEARLAHYKKNEAVFEESINVLKLEVRLRDNALDEYKMKLDKAEKERDQLKQTLEKFQNSSKSLNDLLESQVIDKFKTGLGYNAATHAVESFVNLSDKSGSDKG</sequence>
<proteinExistence type="predicted"/>
<feature type="compositionally biased region" description="Low complexity" evidence="2">
    <location>
        <begin position="60"/>
        <end position="69"/>
    </location>
</feature>
<evidence type="ECO:0000256" key="1">
    <source>
        <dbReference type="SAM" id="Coils"/>
    </source>
</evidence>
<reference evidence="3" key="2">
    <citation type="submission" date="2022-01" db="EMBL/GenBank/DDBJ databases">
        <authorList>
            <person name="Yamashiro T."/>
            <person name="Shiraishi A."/>
            <person name="Satake H."/>
            <person name="Nakayama K."/>
        </authorList>
    </citation>
    <scope>NUCLEOTIDE SEQUENCE</scope>
</reference>
<dbReference type="PANTHER" id="PTHR33067">
    <property type="entry name" value="RNA-DIRECTED DNA POLYMERASE-RELATED"/>
    <property type="match status" value="1"/>
</dbReference>
<dbReference type="CDD" id="cd00303">
    <property type="entry name" value="retropepsin_like"/>
    <property type="match status" value="1"/>
</dbReference>
<reference evidence="3" key="1">
    <citation type="journal article" date="2022" name="Int. J. Mol. Sci.">
        <title>Draft Genome of Tanacetum Coccineum: Genomic Comparison of Closely Related Tanacetum-Family Plants.</title>
        <authorList>
            <person name="Yamashiro T."/>
            <person name="Shiraishi A."/>
            <person name="Nakayama K."/>
            <person name="Satake H."/>
        </authorList>
    </citation>
    <scope>NUCLEOTIDE SEQUENCE</scope>
</reference>
<feature type="region of interest" description="Disordered" evidence="2">
    <location>
        <begin position="1"/>
        <end position="39"/>
    </location>
</feature>
<gene>
    <name evidence="3" type="ORF">Tco_0656830</name>
</gene>
<keyword evidence="1" id="KW-0175">Coiled coil</keyword>
<feature type="coiled-coil region" evidence="1">
    <location>
        <begin position="351"/>
        <end position="392"/>
    </location>
</feature>
<evidence type="ECO:0000313" key="3">
    <source>
        <dbReference type="EMBL" id="GJS62046.1"/>
    </source>
</evidence>